<dbReference type="GO" id="GO:0006355">
    <property type="term" value="P:regulation of DNA-templated transcription"/>
    <property type="evidence" value="ECO:0007669"/>
    <property type="project" value="InterPro"/>
</dbReference>
<feature type="compositionally biased region" description="Polar residues" evidence="4">
    <location>
        <begin position="129"/>
        <end position="142"/>
    </location>
</feature>
<dbReference type="VEuPathDB" id="FungiDB:DNF11_2333"/>
<evidence type="ECO:0000259" key="5">
    <source>
        <dbReference type="Pfam" id="PF04153"/>
    </source>
</evidence>
<evidence type="ECO:0000313" key="7">
    <source>
        <dbReference type="Proteomes" id="UP000269793"/>
    </source>
</evidence>
<dbReference type="PANTHER" id="PTHR23326">
    <property type="entry name" value="CCR4 NOT-RELATED"/>
    <property type="match status" value="1"/>
</dbReference>
<dbReference type="EMBL" id="CP033151">
    <property type="protein sequence ID" value="AYO43283.1"/>
    <property type="molecule type" value="Genomic_DNA"/>
</dbReference>
<evidence type="ECO:0000256" key="1">
    <source>
        <dbReference type="ARBA" id="ARBA00007682"/>
    </source>
</evidence>
<gene>
    <name evidence="6" type="primary">not2</name>
    <name evidence="6" type="ORF">DNF11_2333</name>
</gene>
<dbReference type="Proteomes" id="UP000269793">
    <property type="component" value="Chromosome IV"/>
</dbReference>
<dbReference type="OrthoDB" id="25391at2759"/>
<feature type="compositionally biased region" description="Polar residues" evidence="4">
    <location>
        <begin position="474"/>
        <end position="487"/>
    </location>
</feature>
<keyword evidence="7" id="KW-1185">Reference proteome</keyword>
<sequence length="487" mass="50996">MGSSRPASEAPTQSMGFASAASLSATHPGYASAAMSNAPGLDLADFPALGSQAPQSSTANSSNASGMFSTYASHAGTGASSSPMMMSRGGAPFSQEDFPTLHRAHAAAAAAAQDSRSTHTGMSYGPEQSAPSWQQDPQSGASLAQDLRKQGLHAPSPANQSTASMVTAGAPNTAQSQGMWMQSYGSQPQFNRINLARMPHDNATGADGSHAAVLSALNSNHDAMQRTKVSNSAYGTESAHLPIHQVLTSPVDRFGLVGLVGLIKTQNPDVAMLSMGSNLQSLGMKLDASDSLSASFVTPWSHDPAAASSQVEPAYQLPACYNVQPPPAQTKVASFSDESLFFIFYSTPRDALQEVAAAELYARNWRYHKGLHLWLTKDPNMEPLQKTPTYERGTYVFFDPGSWDKVSKNFVLMYEMLEEKPTSQNILTAASVHGTAAARSAPTPTPTTVAVAAAHAAVAPHGTQAVAPTHGSPMPSSNQASPQPSFS</sequence>
<dbReference type="InterPro" id="IPR007282">
    <property type="entry name" value="NOT2/3/5_C"/>
</dbReference>
<protein>
    <submittedName>
        <fullName evidence="6">General negative regulator of transcription subunit 2</fullName>
    </submittedName>
</protein>
<organism evidence="6 7">
    <name type="scientific">Malassezia restricta (strain ATCC 96810 / NBRC 103918 / CBS 7877)</name>
    <name type="common">Seborrheic dermatitis infection agent</name>
    <dbReference type="NCBI Taxonomy" id="425264"/>
    <lineage>
        <taxon>Eukaryota</taxon>
        <taxon>Fungi</taxon>
        <taxon>Dikarya</taxon>
        <taxon>Basidiomycota</taxon>
        <taxon>Ustilaginomycotina</taxon>
        <taxon>Malasseziomycetes</taxon>
        <taxon>Malasseziales</taxon>
        <taxon>Malasseziaceae</taxon>
        <taxon>Malassezia</taxon>
    </lineage>
</organism>
<keyword evidence="3" id="KW-0804">Transcription</keyword>
<dbReference type="InterPro" id="IPR040168">
    <property type="entry name" value="Not2/3/5"/>
</dbReference>
<keyword evidence="2" id="KW-0805">Transcription regulation</keyword>
<accession>A0A3G2S5A7</accession>
<dbReference type="AlphaFoldDB" id="A0A3G2S5A7"/>
<comment type="similarity">
    <text evidence="1">Belongs to the CNOT2/3/5 family.</text>
</comment>
<name>A0A3G2S5A7_MALR7</name>
<dbReference type="FunFam" id="2.30.30.1020:FF:000009">
    <property type="entry name" value="Related to CDC36-transcription factor"/>
    <property type="match status" value="1"/>
</dbReference>
<dbReference type="GO" id="GO:0030015">
    <property type="term" value="C:CCR4-NOT core complex"/>
    <property type="evidence" value="ECO:0007669"/>
    <property type="project" value="InterPro"/>
</dbReference>
<evidence type="ECO:0000256" key="2">
    <source>
        <dbReference type="ARBA" id="ARBA00023015"/>
    </source>
</evidence>
<reference evidence="6 7" key="1">
    <citation type="submission" date="2018-10" db="EMBL/GenBank/DDBJ databases">
        <title>Complete genome sequence of Malassezia restricta CBS 7877.</title>
        <authorList>
            <person name="Morand S.C."/>
            <person name="Bertignac M."/>
            <person name="Iltis A."/>
            <person name="Kolder I."/>
            <person name="Pirovano W."/>
            <person name="Jourdain R."/>
            <person name="Clavaud C."/>
        </authorList>
    </citation>
    <scope>NUCLEOTIDE SEQUENCE [LARGE SCALE GENOMIC DNA]</scope>
    <source>
        <strain evidence="6 7">CBS 7877</strain>
    </source>
</reference>
<dbReference type="InterPro" id="IPR038635">
    <property type="entry name" value="CCR4-NOT_su2/3/5_C_sf"/>
</dbReference>
<proteinExistence type="inferred from homology"/>
<feature type="region of interest" description="Disordered" evidence="4">
    <location>
        <begin position="76"/>
        <end position="164"/>
    </location>
</feature>
<evidence type="ECO:0000256" key="3">
    <source>
        <dbReference type="ARBA" id="ARBA00023163"/>
    </source>
</evidence>
<evidence type="ECO:0000313" key="6">
    <source>
        <dbReference type="EMBL" id="AYO43283.1"/>
    </source>
</evidence>
<dbReference type="STRING" id="425264.A0A3G2S5A7"/>
<dbReference type="GO" id="GO:0000289">
    <property type="term" value="P:nuclear-transcribed mRNA poly(A) tail shortening"/>
    <property type="evidence" value="ECO:0007669"/>
    <property type="project" value="UniProtKB-ARBA"/>
</dbReference>
<feature type="region of interest" description="Disordered" evidence="4">
    <location>
        <begin position="460"/>
        <end position="487"/>
    </location>
</feature>
<feature type="domain" description="NOT2/NOT3/NOT5 C-terminal" evidence="5">
    <location>
        <begin position="295"/>
        <end position="417"/>
    </location>
</feature>
<dbReference type="Pfam" id="PF04153">
    <property type="entry name" value="NOT2_3_5_C"/>
    <property type="match status" value="1"/>
</dbReference>
<evidence type="ECO:0000256" key="4">
    <source>
        <dbReference type="SAM" id="MobiDB-lite"/>
    </source>
</evidence>
<dbReference type="Gene3D" id="2.30.30.1020">
    <property type="entry name" value="CCR4-NOT complex subunit 2/3/5, C-terminal domain"/>
    <property type="match status" value="1"/>
</dbReference>